<proteinExistence type="predicted"/>
<dbReference type="EMBL" id="LUHQ01000001">
    <property type="protein sequence ID" value="OAP17622.1"/>
    <property type="molecule type" value="Genomic_DNA"/>
</dbReference>
<evidence type="ECO:0000313" key="1">
    <source>
        <dbReference type="EMBL" id="OAP17622.1"/>
    </source>
</evidence>
<organism evidence="1 2">
    <name type="scientific">Arabidopsis thaliana</name>
    <name type="common">Mouse-ear cress</name>
    <dbReference type="NCBI Taxonomy" id="3702"/>
    <lineage>
        <taxon>Eukaryota</taxon>
        <taxon>Viridiplantae</taxon>
        <taxon>Streptophyta</taxon>
        <taxon>Embryophyta</taxon>
        <taxon>Tracheophyta</taxon>
        <taxon>Spermatophyta</taxon>
        <taxon>Magnoliopsida</taxon>
        <taxon>eudicotyledons</taxon>
        <taxon>Gunneridae</taxon>
        <taxon>Pentapetalae</taxon>
        <taxon>rosids</taxon>
        <taxon>malvids</taxon>
        <taxon>Brassicales</taxon>
        <taxon>Brassicaceae</taxon>
        <taxon>Camelineae</taxon>
        <taxon>Arabidopsis</taxon>
    </lineage>
</organism>
<dbReference type="AlphaFoldDB" id="A0A178WKG6"/>
<protein>
    <submittedName>
        <fullName evidence="1">Uncharacterized protein</fullName>
    </submittedName>
</protein>
<reference evidence="2" key="1">
    <citation type="journal article" date="2016" name="Proc. Natl. Acad. Sci. U.S.A.">
        <title>Chromosome-level assembly of Arabidopsis thaliana Ler reveals the extent of translocation and inversion polymorphisms.</title>
        <authorList>
            <person name="Zapata L."/>
            <person name="Ding J."/>
            <person name="Willing E.M."/>
            <person name="Hartwig B."/>
            <person name="Bezdan D."/>
            <person name="Jiao W.B."/>
            <person name="Patel V."/>
            <person name="Velikkakam James G."/>
            <person name="Koornneef M."/>
            <person name="Ossowski S."/>
            <person name="Schneeberger K."/>
        </authorList>
    </citation>
    <scope>NUCLEOTIDE SEQUENCE [LARGE SCALE GENOMIC DNA]</scope>
    <source>
        <strain evidence="2">cv. Landsberg erecta</strain>
    </source>
</reference>
<dbReference type="Proteomes" id="UP000078284">
    <property type="component" value="Chromosome 1"/>
</dbReference>
<sequence>MARHTAALKIGLALLGLSMAGYILGPPLYWHLTEALAAVSASSCPSCPCECSTYSAVTIPKGKQKLA</sequence>
<evidence type="ECO:0000313" key="2">
    <source>
        <dbReference type="Proteomes" id="UP000078284"/>
    </source>
</evidence>
<dbReference type="InterPro" id="IPR010471">
    <property type="entry name" value="DUF1068"/>
</dbReference>
<comment type="caution">
    <text evidence="1">The sequence shown here is derived from an EMBL/GenBank/DDBJ whole genome shotgun (WGS) entry which is preliminary data.</text>
</comment>
<gene>
    <name evidence="1" type="ordered locus">AXX17_At1g04460</name>
</gene>
<dbReference type="Pfam" id="PF06364">
    <property type="entry name" value="DUF1068"/>
    <property type="match status" value="1"/>
</dbReference>
<name>A0A178WKG6_ARATH</name>
<accession>A0A178WKG6</accession>